<dbReference type="EMBL" id="JBHUPB010000002">
    <property type="protein sequence ID" value="MFD2965933.1"/>
    <property type="molecule type" value="Genomic_DNA"/>
</dbReference>
<organism evidence="3 4">
    <name type="scientific">Sphingobacterium bambusae</name>
    <dbReference type="NCBI Taxonomy" id="662858"/>
    <lineage>
        <taxon>Bacteria</taxon>
        <taxon>Pseudomonadati</taxon>
        <taxon>Bacteroidota</taxon>
        <taxon>Sphingobacteriia</taxon>
        <taxon>Sphingobacteriales</taxon>
        <taxon>Sphingobacteriaceae</taxon>
        <taxon>Sphingobacterium</taxon>
    </lineage>
</organism>
<sequence length="101" mass="11765">MKPRSIIFGIITAFVALILFNNKEEASFWLFGEIRTSKLLILGIFFLLGVVTGGLLFRRRRKQPQAAPLDRNEDDYADDMEDEQPYSHLSREDRRFLGKED</sequence>
<comment type="caution">
    <text evidence="3">The sequence shown here is derived from an EMBL/GenBank/DDBJ whole genome shotgun (WGS) entry which is preliminary data.</text>
</comment>
<gene>
    <name evidence="3" type="ORF">ACFS7Y_00945</name>
</gene>
<proteinExistence type="predicted"/>
<dbReference type="Proteomes" id="UP001597525">
    <property type="component" value="Unassembled WGS sequence"/>
</dbReference>
<accession>A0ABW6B8Q2</accession>
<keyword evidence="2" id="KW-0812">Transmembrane</keyword>
<evidence type="ECO:0000256" key="2">
    <source>
        <dbReference type="SAM" id="Phobius"/>
    </source>
</evidence>
<feature type="transmembrane region" description="Helical" evidence="2">
    <location>
        <begin position="40"/>
        <end position="57"/>
    </location>
</feature>
<feature type="compositionally biased region" description="Basic and acidic residues" evidence="1">
    <location>
        <begin position="89"/>
        <end position="101"/>
    </location>
</feature>
<reference evidence="4" key="1">
    <citation type="journal article" date="2019" name="Int. J. Syst. Evol. Microbiol.">
        <title>The Global Catalogue of Microorganisms (GCM) 10K type strain sequencing project: providing services to taxonomists for standard genome sequencing and annotation.</title>
        <authorList>
            <consortium name="The Broad Institute Genomics Platform"/>
            <consortium name="The Broad Institute Genome Sequencing Center for Infectious Disease"/>
            <person name="Wu L."/>
            <person name="Ma J."/>
        </authorList>
    </citation>
    <scope>NUCLEOTIDE SEQUENCE [LARGE SCALE GENOMIC DNA]</scope>
    <source>
        <strain evidence="4">KCTC 22814</strain>
    </source>
</reference>
<evidence type="ECO:0000313" key="4">
    <source>
        <dbReference type="Proteomes" id="UP001597525"/>
    </source>
</evidence>
<keyword evidence="2" id="KW-0472">Membrane</keyword>
<feature type="transmembrane region" description="Helical" evidence="2">
    <location>
        <begin position="5"/>
        <end position="20"/>
    </location>
</feature>
<evidence type="ECO:0000256" key="1">
    <source>
        <dbReference type="SAM" id="MobiDB-lite"/>
    </source>
</evidence>
<feature type="compositionally biased region" description="Acidic residues" evidence="1">
    <location>
        <begin position="72"/>
        <end position="84"/>
    </location>
</feature>
<evidence type="ECO:0000313" key="3">
    <source>
        <dbReference type="EMBL" id="MFD2965933.1"/>
    </source>
</evidence>
<name>A0ABW6B8Q2_9SPHI</name>
<keyword evidence="2" id="KW-1133">Transmembrane helix</keyword>
<keyword evidence="4" id="KW-1185">Reference proteome</keyword>
<dbReference type="RefSeq" id="WP_320184409.1">
    <property type="nucleotide sequence ID" value="NZ_CP138332.1"/>
</dbReference>
<feature type="region of interest" description="Disordered" evidence="1">
    <location>
        <begin position="61"/>
        <end position="101"/>
    </location>
</feature>
<dbReference type="NCBIfam" id="TIGR01167">
    <property type="entry name" value="LPXTG_anchor"/>
    <property type="match status" value="1"/>
</dbReference>
<protein>
    <submittedName>
        <fullName evidence="3">LPXTG cell wall anchor domain-containing protein</fullName>
    </submittedName>
</protein>